<feature type="domain" description="GGDEF" evidence="4">
    <location>
        <begin position="149"/>
        <end position="279"/>
    </location>
</feature>
<reference evidence="5 6" key="1">
    <citation type="submission" date="2017-05" db="EMBL/GenBank/DDBJ databases">
        <authorList>
            <person name="Varghese N."/>
            <person name="Submissions S."/>
        </authorList>
    </citation>
    <scope>NUCLEOTIDE SEQUENCE [LARGE SCALE GENOMIC DNA]</scope>
    <source>
        <strain evidence="5 6">DSM 26001</strain>
    </source>
</reference>
<dbReference type="Pfam" id="PF00990">
    <property type="entry name" value="GGDEF"/>
    <property type="match status" value="1"/>
</dbReference>
<evidence type="ECO:0000256" key="2">
    <source>
        <dbReference type="ARBA" id="ARBA00034247"/>
    </source>
</evidence>
<protein>
    <recommendedName>
        <fullName evidence="1">diguanylate cyclase</fullName>
        <ecNumber evidence="1">2.7.7.65</ecNumber>
    </recommendedName>
</protein>
<accession>A0ABY1PS75</accession>
<dbReference type="InterPro" id="IPR029787">
    <property type="entry name" value="Nucleotide_cyclase"/>
</dbReference>
<dbReference type="PROSITE" id="PS50887">
    <property type="entry name" value="GGDEF"/>
    <property type="match status" value="1"/>
</dbReference>
<evidence type="ECO:0000313" key="5">
    <source>
        <dbReference type="EMBL" id="SMP44217.1"/>
    </source>
</evidence>
<feature type="transmembrane region" description="Helical" evidence="3">
    <location>
        <begin position="49"/>
        <end position="71"/>
    </location>
</feature>
<proteinExistence type="predicted"/>
<dbReference type="Gene3D" id="3.30.70.270">
    <property type="match status" value="1"/>
</dbReference>
<dbReference type="NCBIfam" id="TIGR00254">
    <property type="entry name" value="GGDEF"/>
    <property type="match status" value="1"/>
</dbReference>
<evidence type="ECO:0000259" key="4">
    <source>
        <dbReference type="PROSITE" id="PS50887"/>
    </source>
</evidence>
<sequence>MAALLVWPTFVHDDYRFRIVIVSVVNACFFLASAFAITRMSAKGFVEYFTQFIFVATALVLAVRCGVTLLAPNTLQPLTNTSFIHYVYLATTSFSILALSLGFIMMINRRLQQRLEAAAFHDGLTGVFTRTAFFDSANMELARCHRSGDKVSLLIIDLDDFKSINDRFGHLGGDGVLIDFVNRTRQVLRSHDLFGRYGGEEFVALLPVTDQKQAHEVAGRICAICQRSGEAGATAFTVSIGVATVQPGGEDIGAILAQADAALYRAKRNGKNRYESHVVISTAA</sequence>
<feature type="transmembrane region" description="Helical" evidence="3">
    <location>
        <begin position="83"/>
        <end position="107"/>
    </location>
</feature>
<dbReference type="PANTHER" id="PTHR45138:SF9">
    <property type="entry name" value="DIGUANYLATE CYCLASE DGCM-RELATED"/>
    <property type="match status" value="1"/>
</dbReference>
<dbReference type="InterPro" id="IPR050469">
    <property type="entry name" value="Diguanylate_Cyclase"/>
</dbReference>
<organism evidence="5 6">
    <name type="scientific">Noviherbaspirillum suwonense</name>
    <dbReference type="NCBI Taxonomy" id="1224511"/>
    <lineage>
        <taxon>Bacteria</taxon>
        <taxon>Pseudomonadati</taxon>
        <taxon>Pseudomonadota</taxon>
        <taxon>Betaproteobacteria</taxon>
        <taxon>Burkholderiales</taxon>
        <taxon>Oxalobacteraceae</taxon>
        <taxon>Noviherbaspirillum</taxon>
    </lineage>
</organism>
<comment type="caution">
    <text evidence="5">The sequence shown here is derived from an EMBL/GenBank/DDBJ whole genome shotgun (WGS) entry which is preliminary data.</text>
</comment>
<keyword evidence="3" id="KW-0472">Membrane</keyword>
<dbReference type="InterPro" id="IPR043128">
    <property type="entry name" value="Rev_trsase/Diguanyl_cyclase"/>
</dbReference>
<dbReference type="EMBL" id="FXUL01000001">
    <property type="protein sequence ID" value="SMP44217.1"/>
    <property type="molecule type" value="Genomic_DNA"/>
</dbReference>
<gene>
    <name evidence="5" type="ORF">SAMN06295970_101404</name>
</gene>
<dbReference type="SUPFAM" id="SSF55073">
    <property type="entry name" value="Nucleotide cyclase"/>
    <property type="match status" value="1"/>
</dbReference>
<feature type="transmembrane region" description="Helical" evidence="3">
    <location>
        <begin position="15"/>
        <end position="37"/>
    </location>
</feature>
<dbReference type="Proteomes" id="UP001158049">
    <property type="component" value="Unassembled WGS sequence"/>
</dbReference>
<name>A0ABY1PS75_9BURK</name>
<dbReference type="SMART" id="SM00267">
    <property type="entry name" value="GGDEF"/>
    <property type="match status" value="1"/>
</dbReference>
<evidence type="ECO:0000313" key="6">
    <source>
        <dbReference type="Proteomes" id="UP001158049"/>
    </source>
</evidence>
<keyword evidence="3" id="KW-0812">Transmembrane</keyword>
<keyword evidence="6" id="KW-1185">Reference proteome</keyword>
<keyword evidence="3" id="KW-1133">Transmembrane helix</keyword>
<dbReference type="CDD" id="cd01949">
    <property type="entry name" value="GGDEF"/>
    <property type="match status" value="1"/>
</dbReference>
<evidence type="ECO:0000256" key="3">
    <source>
        <dbReference type="SAM" id="Phobius"/>
    </source>
</evidence>
<dbReference type="InterPro" id="IPR000160">
    <property type="entry name" value="GGDEF_dom"/>
</dbReference>
<dbReference type="EC" id="2.7.7.65" evidence="1"/>
<evidence type="ECO:0000256" key="1">
    <source>
        <dbReference type="ARBA" id="ARBA00012528"/>
    </source>
</evidence>
<dbReference type="PANTHER" id="PTHR45138">
    <property type="entry name" value="REGULATORY COMPONENTS OF SENSORY TRANSDUCTION SYSTEM"/>
    <property type="match status" value="1"/>
</dbReference>
<comment type="catalytic activity">
    <reaction evidence="2">
        <text>2 GTP = 3',3'-c-di-GMP + 2 diphosphate</text>
        <dbReference type="Rhea" id="RHEA:24898"/>
        <dbReference type="ChEBI" id="CHEBI:33019"/>
        <dbReference type="ChEBI" id="CHEBI:37565"/>
        <dbReference type="ChEBI" id="CHEBI:58805"/>
        <dbReference type="EC" id="2.7.7.65"/>
    </reaction>
</comment>